<feature type="region of interest" description="Disordered" evidence="1">
    <location>
        <begin position="95"/>
        <end position="165"/>
    </location>
</feature>
<evidence type="ECO:0000313" key="2">
    <source>
        <dbReference type="EMBL" id="KAF4028662.1"/>
    </source>
</evidence>
<proteinExistence type="predicted"/>
<sequence length="165" mass="18443">MTAAPTPHTWTRAARRRAEEAQQQAEQGNGGTEVTVTRNNEGGEASEPIREVATADGLENDEEDLQTASRAAMDGTKRLTMELMLVLVFLGEEQWGQRKSDEYGGQYGDGNKSTDTDNGECNAEEKSAMKVSGWGHREWSRRHQINDKNHEEPELPHNDEIQPYS</sequence>
<evidence type="ECO:0000313" key="4">
    <source>
        <dbReference type="Proteomes" id="UP000602510"/>
    </source>
</evidence>
<dbReference type="Proteomes" id="UP000602510">
    <property type="component" value="Unassembled WGS sequence"/>
</dbReference>
<evidence type="ECO:0000256" key="1">
    <source>
        <dbReference type="SAM" id="MobiDB-lite"/>
    </source>
</evidence>
<reference evidence="2" key="1">
    <citation type="submission" date="2020-04" db="EMBL/GenBank/DDBJ databases">
        <title>Hybrid Assembly of Korean Phytophthora infestans isolates.</title>
        <authorList>
            <person name="Prokchorchik M."/>
            <person name="Lee Y."/>
            <person name="Seo J."/>
            <person name="Cho J.-H."/>
            <person name="Park Y.-E."/>
            <person name="Jang D.-C."/>
            <person name="Im J.-S."/>
            <person name="Choi J.-G."/>
            <person name="Park H.-J."/>
            <person name="Lee G.-B."/>
            <person name="Lee Y.-G."/>
            <person name="Hong S.-Y."/>
            <person name="Cho K."/>
            <person name="Sohn K.H."/>
        </authorList>
    </citation>
    <scope>NUCLEOTIDE SEQUENCE</scope>
    <source>
        <strain evidence="2">KR_1_A1</strain>
    </source>
</reference>
<accession>A0A833RNF0</accession>
<dbReference type="EMBL" id="WSZM01000995">
    <property type="protein sequence ID" value="KAF4028662.1"/>
    <property type="molecule type" value="Genomic_DNA"/>
</dbReference>
<comment type="caution">
    <text evidence="2">The sequence shown here is derived from an EMBL/GenBank/DDBJ whole genome shotgun (WGS) entry which is preliminary data.</text>
</comment>
<feature type="compositionally biased region" description="Basic and acidic residues" evidence="1">
    <location>
        <begin position="144"/>
        <end position="165"/>
    </location>
</feature>
<gene>
    <name evidence="3" type="ORF">GN244_ATG19200</name>
    <name evidence="2" type="ORF">GN244_ATG19650</name>
</gene>
<name>A0A833RNF0_PHYIN</name>
<keyword evidence="4" id="KW-1185">Reference proteome</keyword>
<organism evidence="2 4">
    <name type="scientific">Phytophthora infestans</name>
    <name type="common">Potato late blight agent</name>
    <name type="synonym">Botrytis infestans</name>
    <dbReference type="NCBI Taxonomy" id="4787"/>
    <lineage>
        <taxon>Eukaryota</taxon>
        <taxon>Sar</taxon>
        <taxon>Stramenopiles</taxon>
        <taxon>Oomycota</taxon>
        <taxon>Peronosporomycetes</taxon>
        <taxon>Peronosporales</taxon>
        <taxon>Peronosporaceae</taxon>
        <taxon>Phytophthora</taxon>
    </lineage>
</organism>
<dbReference type="AlphaFoldDB" id="A0A833RNF0"/>
<feature type="region of interest" description="Disordered" evidence="1">
    <location>
        <begin position="1"/>
        <end position="49"/>
    </location>
</feature>
<protein>
    <submittedName>
        <fullName evidence="2">Uncharacterized protein</fullName>
    </submittedName>
</protein>
<dbReference type="EMBL" id="WSZM01000888">
    <property type="protein sequence ID" value="KAF4029092.1"/>
    <property type="molecule type" value="Genomic_DNA"/>
</dbReference>
<evidence type="ECO:0000313" key="3">
    <source>
        <dbReference type="EMBL" id="KAF4029092.1"/>
    </source>
</evidence>